<proteinExistence type="predicted"/>
<evidence type="ECO:0000313" key="2">
    <source>
        <dbReference type="EMBL" id="MCA6063472.1"/>
    </source>
</evidence>
<keyword evidence="1" id="KW-0732">Signal</keyword>
<dbReference type="Proteomes" id="UP000714380">
    <property type="component" value="Unassembled WGS sequence"/>
</dbReference>
<evidence type="ECO:0000313" key="3">
    <source>
        <dbReference type="Proteomes" id="UP000714380"/>
    </source>
</evidence>
<dbReference type="InterPro" id="IPR021357">
    <property type="entry name" value="DUF2782"/>
</dbReference>
<accession>A0ABS7ZP63</accession>
<sequence>MFALPALLLVSALASAEPPGESVTIRNEDDKTFYEFRVNGKVQEIKVVPKKGPVYYLVPSDQEAGRFIPQDNPKITPPEWVIFRW</sequence>
<gene>
    <name evidence="2" type="ORF">I9W95_07615</name>
</gene>
<evidence type="ECO:0000256" key="1">
    <source>
        <dbReference type="SAM" id="SignalP"/>
    </source>
</evidence>
<reference evidence="2 3" key="1">
    <citation type="submission" date="2020-12" db="EMBL/GenBank/DDBJ databases">
        <title>Novel Thalassolituus-related marine hydrocarbonoclastic bacteria mediated algae-derived hydrocarbons mineralization in twilight zone of the northern South China Sea.</title>
        <authorList>
            <person name="Dong C."/>
        </authorList>
    </citation>
    <scope>NUCLEOTIDE SEQUENCE [LARGE SCALE GENOMIC DNA]</scope>
    <source>
        <strain evidence="2 3">IMCC1826</strain>
    </source>
</reference>
<feature type="signal peptide" evidence="1">
    <location>
        <begin position="1"/>
        <end position="16"/>
    </location>
</feature>
<dbReference type="Gene3D" id="2.20.130.30">
    <property type="entry name" value="Protein of unknown function DUF2782"/>
    <property type="match status" value="1"/>
</dbReference>
<protein>
    <submittedName>
        <fullName evidence="2">DUF2782 domain-containing protein</fullName>
    </submittedName>
</protein>
<feature type="chain" id="PRO_5045168603" evidence="1">
    <location>
        <begin position="17"/>
        <end position="85"/>
    </location>
</feature>
<dbReference type="EMBL" id="JAEDAH010000040">
    <property type="protein sequence ID" value="MCA6063472.1"/>
    <property type="molecule type" value="Genomic_DNA"/>
</dbReference>
<keyword evidence="3" id="KW-1185">Reference proteome</keyword>
<organism evidence="2 3">
    <name type="scientific">Thalassolituus marinus</name>
    <dbReference type="NCBI Taxonomy" id="671053"/>
    <lineage>
        <taxon>Bacteria</taxon>
        <taxon>Pseudomonadati</taxon>
        <taxon>Pseudomonadota</taxon>
        <taxon>Gammaproteobacteria</taxon>
        <taxon>Oceanospirillales</taxon>
        <taxon>Oceanospirillaceae</taxon>
        <taxon>Thalassolituus</taxon>
    </lineage>
</organism>
<comment type="caution">
    <text evidence="2">The sequence shown here is derived from an EMBL/GenBank/DDBJ whole genome shotgun (WGS) entry which is preliminary data.</text>
</comment>
<name>A0ABS7ZP63_9GAMM</name>
<dbReference type="Pfam" id="PF11191">
    <property type="entry name" value="DUF2782"/>
    <property type="match status" value="1"/>
</dbReference>